<accession>A0A517QB11</accession>
<dbReference type="Pfam" id="PF20436">
    <property type="entry name" value="LonB_AAA-LID"/>
    <property type="match status" value="1"/>
</dbReference>
<dbReference type="InterPro" id="IPR046844">
    <property type="entry name" value="Lon-like_helical"/>
</dbReference>
<reference evidence="4 5" key="1">
    <citation type="submission" date="2019-03" db="EMBL/GenBank/DDBJ databases">
        <title>Deep-cultivation of Planctomycetes and their phenomic and genomic characterization uncovers novel biology.</title>
        <authorList>
            <person name="Wiegand S."/>
            <person name="Jogler M."/>
            <person name="Boedeker C."/>
            <person name="Pinto D."/>
            <person name="Vollmers J."/>
            <person name="Rivas-Marin E."/>
            <person name="Kohn T."/>
            <person name="Peeters S.H."/>
            <person name="Heuer A."/>
            <person name="Rast P."/>
            <person name="Oberbeckmann S."/>
            <person name="Bunk B."/>
            <person name="Jeske O."/>
            <person name="Meyerdierks A."/>
            <person name="Storesund J.E."/>
            <person name="Kallscheuer N."/>
            <person name="Luecker S."/>
            <person name="Lage O.M."/>
            <person name="Pohl T."/>
            <person name="Merkel B.J."/>
            <person name="Hornburger P."/>
            <person name="Mueller R.-W."/>
            <person name="Bruemmer F."/>
            <person name="Labrenz M."/>
            <person name="Spormann A.M."/>
            <person name="Op den Camp H."/>
            <person name="Overmann J."/>
            <person name="Amann R."/>
            <person name="Jetten M.S.M."/>
            <person name="Mascher T."/>
            <person name="Medema M.H."/>
            <person name="Devos D.P."/>
            <person name="Kaster A.-K."/>
            <person name="Ovreas L."/>
            <person name="Rohde M."/>
            <person name="Galperin M.Y."/>
            <person name="Jogler C."/>
        </authorList>
    </citation>
    <scope>NUCLEOTIDE SEQUENCE [LARGE SCALE GENOMIC DNA]</scope>
    <source>
        <strain evidence="4 5">Enr10</strain>
    </source>
</reference>
<dbReference type="InterPro" id="IPR027065">
    <property type="entry name" value="Lon_Prtase"/>
</dbReference>
<dbReference type="Gene3D" id="1.10.8.60">
    <property type="match status" value="1"/>
</dbReference>
<feature type="active site" evidence="2">
    <location>
        <position position="705"/>
    </location>
</feature>
<sequence>MTDSPQYRALSADEVTLDINPKSFGFKTTKELEPLADIVGQPRALRALDLGTGIRHPNYHIYISGLVGTGRTELITHALRQRVLDDSIPDDWVYLNNFDEPDAPLAINLTAGQGILLRQEMENLIEQLQELLPKAFKEEDFGKEKEKLRQVYRKRGDEVFDKLQKLAGEHGMTVQQMPDGQIIFIPLKDGRPMTQQEIEQLTPEQMQEIESHQDALVEMAGRVLQEQREIQRQLSTDVREVARKFATQIIEPMVTDLQKKFDSPKLNDWFPRFKQHVIEHLNLFRDISDMPPQMAQMLMGEGGLDPAQRFLEYRVNVVVDNSQLKEPPIIVEDAPNYRNLFGTIERVVDRAGRVITNFTRIKSGSLHKANGGYLVINLMDALVEPFVWKELKRTLKSRSLEIQIQDQFSMFTVSALQPEPIPLNIRLVAIGEPLIYYLLYLHDEDFREIFRVKADFDTEINRNGETGQIYGMLVRQLSDKEKLLPFDAGAVAELVRVGSRLASDKKKVTSIFSHVADVAREAGFWAEQDKQKVVKAQYVQQAVQEQIYRSDLLAERIRELISDGTLLFQLEGSETSQVNGLAVVDLGDYAFGRPSRLTASVGVGTAGIINIERESRLSGNTFDKSMLILEGLLRNLYASEQALTLSASIAMEQSYGGIDGDSASVAELLCLLSAISEVPLRQDLAVTGSVNQWGEVQAIGGVNEKVEGFFDVCRAHGLTGTQGVCIPESNVQNLVLRADVIEAIREGQFHIYAVSDVNQAIELFTGMPAGDISDSKSFHGKVIDRLSEIADLLLEQKMTDTGRLLWIPGTPLDLPSDPRPPLPGN</sequence>
<protein>
    <recommendedName>
        <fullName evidence="2">endopeptidase La</fullName>
        <ecNumber evidence="2">3.4.21.53</ecNumber>
    </recommendedName>
</protein>
<keyword evidence="2" id="KW-0720">Serine protease</keyword>
<keyword evidence="2 4" id="KW-0378">Hydrolase</keyword>
<comment type="catalytic activity">
    <reaction evidence="2">
        <text>Hydrolysis of proteins in presence of ATP.</text>
        <dbReference type="EC" id="3.4.21.53"/>
    </reaction>
</comment>
<dbReference type="GO" id="GO:0030163">
    <property type="term" value="P:protein catabolic process"/>
    <property type="evidence" value="ECO:0007669"/>
    <property type="project" value="InterPro"/>
</dbReference>
<dbReference type="PRINTS" id="PR00830">
    <property type="entry name" value="ENDOLAPTASE"/>
</dbReference>
<dbReference type="Gene3D" id="3.30.230.10">
    <property type="match status" value="1"/>
</dbReference>
<dbReference type="GO" id="GO:0004252">
    <property type="term" value="F:serine-type endopeptidase activity"/>
    <property type="evidence" value="ECO:0007669"/>
    <property type="project" value="UniProtKB-UniRule"/>
</dbReference>
<name>A0A517QB11_9PLAN</name>
<gene>
    <name evidence="4" type="primary">lon2</name>
    <name evidence="4" type="ORF">Enr10x_41660</name>
</gene>
<dbReference type="SUPFAM" id="SSF54211">
    <property type="entry name" value="Ribosomal protein S5 domain 2-like"/>
    <property type="match status" value="1"/>
</dbReference>
<organism evidence="4 5">
    <name type="scientific">Gimesia panareensis</name>
    <dbReference type="NCBI Taxonomy" id="2527978"/>
    <lineage>
        <taxon>Bacteria</taxon>
        <taxon>Pseudomonadati</taxon>
        <taxon>Planctomycetota</taxon>
        <taxon>Planctomycetia</taxon>
        <taxon>Planctomycetales</taxon>
        <taxon>Planctomycetaceae</taxon>
        <taxon>Gimesia</taxon>
    </lineage>
</organism>
<evidence type="ECO:0000259" key="3">
    <source>
        <dbReference type="PROSITE" id="PS51786"/>
    </source>
</evidence>
<proteinExistence type="inferred from homology"/>
<dbReference type="PANTHER" id="PTHR10046">
    <property type="entry name" value="ATP DEPENDENT LON PROTEASE FAMILY MEMBER"/>
    <property type="match status" value="1"/>
</dbReference>
<dbReference type="Pfam" id="PF05362">
    <property type="entry name" value="Lon_C"/>
    <property type="match status" value="1"/>
</dbReference>
<dbReference type="InterPro" id="IPR014721">
    <property type="entry name" value="Ribsml_uS5_D2-typ_fold_subgr"/>
</dbReference>
<comment type="similarity">
    <text evidence="2">Belongs to the peptidase S16 family.</text>
</comment>
<dbReference type="Pfam" id="PF20437">
    <property type="entry name" value="LonC_helical"/>
    <property type="match status" value="1"/>
</dbReference>
<dbReference type="EMBL" id="CP037421">
    <property type="protein sequence ID" value="QDT28820.1"/>
    <property type="molecule type" value="Genomic_DNA"/>
</dbReference>
<dbReference type="EC" id="3.4.21.53" evidence="2"/>
<dbReference type="SUPFAM" id="SSF52540">
    <property type="entry name" value="P-loop containing nucleoside triphosphate hydrolases"/>
    <property type="match status" value="1"/>
</dbReference>
<dbReference type="InterPro" id="IPR027417">
    <property type="entry name" value="P-loop_NTPase"/>
</dbReference>
<dbReference type="Gene3D" id="3.40.50.300">
    <property type="entry name" value="P-loop containing nucleotide triphosphate hydrolases"/>
    <property type="match status" value="2"/>
</dbReference>
<keyword evidence="1 2" id="KW-0645">Protease</keyword>
<dbReference type="InterPro" id="IPR041699">
    <property type="entry name" value="AAA_32"/>
</dbReference>
<keyword evidence="5" id="KW-1185">Reference proteome</keyword>
<dbReference type="InterPro" id="IPR008269">
    <property type="entry name" value="Lon_proteolytic"/>
</dbReference>
<evidence type="ECO:0000313" key="4">
    <source>
        <dbReference type="EMBL" id="QDT28820.1"/>
    </source>
</evidence>
<feature type="active site" evidence="2">
    <location>
        <position position="662"/>
    </location>
</feature>
<feature type="domain" description="Lon proteolytic" evidence="3">
    <location>
        <begin position="572"/>
        <end position="767"/>
    </location>
</feature>
<dbReference type="InterPro" id="IPR020568">
    <property type="entry name" value="Ribosomal_Su5_D2-typ_SF"/>
</dbReference>
<evidence type="ECO:0000256" key="1">
    <source>
        <dbReference type="ARBA" id="ARBA00022670"/>
    </source>
</evidence>
<dbReference type="RefSeq" id="WP_145451162.1">
    <property type="nucleotide sequence ID" value="NZ_CP037421.1"/>
</dbReference>
<dbReference type="GO" id="GO:0004176">
    <property type="term" value="F:ATP-dependent peptidase activity"/>
    <property type="evidence" value="ECO:0007669"/>
    <property type="project" value="UniProtKB-UniRule"/>
</dbReference>
<dbReference type="Proteomes" id="UP000315647">
    <property type="component" value="Chromosome"/>
</dbReference>
<dbReference type="InterPro" id="IPR046843">
    <property type="entry name" value="LonB_AAA-LID"/>
</dbReference>
<evidence type="ECO:0000256" key="2">
    <source>
        <dbReference type="PROSITE-ProRule" id="PRU01122"/>
    </source>
</evidence>
<dbReference type="Pfam" id="PF13654">
    <property type="entry name" value="AAA_32"/>
    <property type="match status" value="1"/>
</dbReference>
<dbReference type="GO" id="GO:0005524">
    <property type="term" value="F:ATP binding"/>
    <property type="evidence" value="ECO:0007669"/>
    <property type="project" value="InterPro"/>
</dbReference>
<dbReference type="GO" id="GO:0006508">
    <property type="term" value="P:proteolysis"/>
    <property type="evidence" value="ECO:0007669"/>
    <property type="project" value="UniProtKB-KW"/>
</dbReference>
<evidence type="ECO:0000313" key="5">
    <source>
        <dbReference type="Proteomes" id="UP000315647"/>
    </source>
</evidence>
<dbReference type="AlphaFoldDB" id="A0A517QB11"/>
<dbReference type="PROSITE" id="PS51786">
    <property type="entry name" value="LON_PROTEOLYTIC"/>
    <property type="match status" value="1"/>
</dbReference>